<evidence type="ECO:0000259" key="7">
    <source>
        <dbReference type="PROSITE" id="PS50157"/>
    </source>
</evidence>
<sequence length="538" mass="61805">MTMAAIVTNLRMTLIRLMVISVGMRDIIAGVIVITIMIRIKPSPSVVTAAAENISGKHPYIAIKEMNAERNRSTSAFIAITGRKYDRIGFVMRKLTQNLDANANRLKECGKPVSHHSLDAGKLFKQFVRFKHRIVVAVSCTKQYKCDKCNKVYKNKGSLKRHTKDECGILPRFNCPICEYRCKQKSNLLRHINNVHGRTKQRSRNALPHKRYNCHKCGIKSYVNKSTLNRHLREECNMEPQNSCPYCNKRIHQRCNFQRHMKKVHHNVYIIVLNVMLSMMSIKVLLHNSQIAKQISDPVLESFFKQNCTMSIKNKFHAFILELTLELTSQTKCCALYILFQVIFIHEYSPFFFSEQTPLEILLDANIPVLCESINVSTAGSNVLSTDSVIWKKLQEMFEKETAKINIKLDSLSVKVGSLVENMKVVKNKIQLNQCEHLRRYVDYSTTLSKNITSMIKMVITRNVAIEYTASKVTPGKALMKDEHLYACIEDILLQNEFQGEIVTTKLLLKALSTSLSNAKDWDGHRKDRDGQRKDRDM</sequence>
<evidence type="ECO:0000256" key="1">
    <source>
        <dbReference type="ARBA" id="ARBA00022723"/>
    </source>
</evidence>
<dbReference type="AlphaFoldDB" id="A0A195EUY0"/>
<evidence type="ECO:0000313" key="8">
    <source>
        <dbReference type="EMBL" id="KYN32070.1"/>
    </source>
</evidence>
<keyword evidence="4" id="KW-0862">Zinc</keyword>
<dbReference type="InterPro" id="IPR036236">
    <property type="entry name" value="Znf_C2H2_sf"/>
</dbReference>
<dbReference type="GO" id="GO:0005634">
    <property type="term" value="C:nucleus"/>
    <property type="evidence" value="ECO:0007669"/>
    <property type="project" value="TreeGrafter"/>
</dbReference>
<evidence type="ECO:0000256" key="5">
    <source>
        <dbReference type="PROSITE-ProRule" id="PRU00042"/>
    </source>
</evidence>
<evidence type="ECO:0000313" key="9">
    <source>
        <dbReference type="Proteomes" id="UP000078541"/>
    </source>
</evidence>
<dbReference type="GO" id="GO:0043565">
    <property type="term" value="F:sequence-specific DNA binding"/>
    <property type="evidence" value="ECO:0007669"/>
    <property type="project" value="TreeGrafter"/>
</dbReference>
<gene>
    <name evidence="8" type="ORF">ALC56_13447</name>
</gene>
<dbReference type="PROSITE" id="PS50157">
    <property type="entry name" value="ZINC_FINGER_C2H2_2"/>
    <property type="match status" value="2"/>
</dbReference>
<dbReference type="Proteomes" id="UP000078541">
    <property type="component" value="Unassembled WGS sequence"/>
</dbReference>
<dbReference type="GO" id="GO:0008270">
    <property type="term" value="F:zinc ion binding"/>
    <property type="evidence" value="ECO:0007669"/>
    <property type="project" value="UniProtKB-KW"/>
</dbReference>
<dbReference type="SUPFAM" id="SSF57667">
    <property type="entry name" value="beta-beta-alpha zinc fingers"/>
    <property type="match status" value="1"/>
</dbReference>
<proteinExistence type="predicted"/>
<dbReference type="EMBL" id="KQ981954">
    <property type="protein sequence ID" value="KYN32070.1"/>
    <property type="molecule type" value="Genomic_DNA"/>
</dbReference>
<evidence type="ECO:0000256" key="4">
    <source>
        <dbReference type="ARBA" id="ARBA00022833"/>
    </source>
</evidence>
<keyword evidence="1" id="KW-0479">Metal-binding</keyword>
<dbReference type="PANTHER" id="PTHR24408">
    <property type="entry name" value="ZINC FINGER PROTEIN"/>
    <property type="match status" value="1"/>
</dbReference>
<dbReference type="PANTHER" id="PTHR24408:SF58">
    <property type="entry name" value="TRANSCRIPTION FACTOR (TFIIIA), PUTATIVE (AFU_ORTHOLOGUE AFUA_1G05150)-RELATED"/>
    <property type="match status" value="1"/>
</dbReference>
<evidence type="ECO:0000256" key="3">
    <source>
        <dbReference type="ARBA" id="ARBA00022771"/>
    </source>
</evidence>
<evidence type="ECO:0000256" key="6">
    <source>
        <dbReference type="SAM" id="Phobius"/>
    </source>
</evidence>
<keyword evidence="6" id="KW-1133">Transmembrane helix</keyword>
<dbReference type="SMART" id="SM00355">
    <property type="entry name" value="ZnF_C2H2"/>
    <property type="match status" value="4"/>
</dbReference>
<name>A0A195EUY0_9HYME</name>
<organism evidence="8 9">
    <name type="scientific">Trachymyrmex septentrionalis</name>
    <dbReference type="NCBI Taxonomy" id="34720"/>
    <lineage>
        <taxon>Eukaryota</taxon>
        <taxon>Metazoa</taxon>
        <taxon>Ecdysozoa</taxon>
        <taxon>Arthropoda</taxon>
        <taxon>Hexapoda</taxon>
        <taxon>Insecta</taxon>
        <taxon>Pterygota</taxon>
        <taxon>Neoptera</taxon>
        <taxon>Endopterygota</taxon>
        <taxon>Hymenoptera</taxon>
        <taxon>Apocrita</taxon>
        <taxon>Aculeata</taxon>
        <taxon>Formicoidea</taxon>
        <taxon>Formicidae</taxon>
        <taxon>Myrmicinae</taxon>
        <taxon>Trachymyrmex</taxon>
    </lineage>
</organism>
<feature type="transmembrane region" description="Helical" evidence="6">
    <location>
        <begin position="15"/>
        <end position="38"/>
    </location>
</feature>
<evidence type="ECO:0000256" key="2">
    <source>
        <dbReference type="ARBA" id="ARBA00022737"/>
    </source>
</evidence>
<dbReference type="STRING" id="34720.A0A195EUY0"/>
<dbReference type="InterPro" id="IPR013087">
    <property type="entry name" value="Znf_C2H2_type"/>
</dbReference>
<dbReference type="GO" id="GO:0000981">
    <property type="term" value="F:DNA-binding transcription factor activity, RNA polymerase II-specific"/>
    <property type="evidence" value="ECO:0007669"/>
    <property type="project" value="TreeGrafter"/>
</dbReference>
<keyword evidence="6" id="KW-0812">Transmembrane</keyword>
<dbReference type="Gene3D" id="3.30.160.60">
    <property type="entry name" value="Classic Zinc Finger"/>
    <property type="match status" value="2"/>
</dbReference>
<feature type="domain" description="C2H2-type" evidence="7">
    <location>
        <begin position="173"/>
        <end position="201"/>
    </location>
</feature>
<keyword evidence="3 5" id="KW-0863">Zinc-finger</keyword>
<feature type="domain" description="C2H2-type" evidence="7">
    <location>
        <begin position="144"/>
        <end position="171"/>
    </location>
</feature>
<dbReference type="PROSITE" id="PS00028">
    <property type="entry name" value="ZINC_FINGER_C2H2_1"/>
    <property type="match status" value="1"/>
</dbReference>
<keyword evidence="9" id="KW-1185">Reference proteome</keyword>
<keyword evidence="2" id="KW-0677">Repeat</keyword>
<reference evidence="8 9" key="1">
    <citation type="submission" date="2016-03" db="EMBL/GenBank/DDBJ databases">
        <title>Trachymyrmex septentrionalis WGS genome.</title>
        <authorList>
            <person name="Nygaard S."/>
            <person name="Hu H."/>
            <person name="Boomsma J."/>
            <person name="Zhang G."/>
        </authorList>
    </citation>
    <scope>NUCLEOTIDE SEQUENCE [LARGE SCALE GENOMIC DNA]</scope>
    <source>
        <strain evidence="8">Tsep2-gDNA-1</strain>
        <tissue evidence="8">Whole body</tissue>
    </source>
</reference>
<dbReference type="Pfam" id="PF00096">
    <property type="entry name" value="zf-C2H2"/>
    <property type="match status" value="3"/>
</dbReference>
<protein>
    <submittedName>
        <fullName evidence="8">Longitudinals lacking protein, isoforms N/O/W/X/Y</fullName>
    </submittedName>
</protein>
<keyword evidence="6" id="KW-0472">Membrane</keyword>
<accession>A0A195EUY0</accession>